<feature type="transmembrane region" description="Helical" evidence="2">
    <location>
        <begin position="306"/>
        <end position="325"/>
    </location>
</feature>
<feature type="transmembrane region" description="Helical" evidence="2">
    <location>
        <begin position="36"/>
        <end position="69"/>
    </location>
</feature>
<feature type="transmembrane region" description="Helical" evidence="2">
    <location>
        <begin position="90"/>
        <end position="111"/>
    </location>
</feature>
<evidence type="ECO:0000256" key="2">
    <source>
        <dbReference type="SAM" id="Phobius"/>
    </source>
</evidence>
<feature type="transmembrane region" description="Helical" evidence="2">
    <location>
        <begin position="145"/>
        <end position="163"/>
    </location>
</feature>
<dbReference type="AlphaFoldDB" id="A0A6J5FDS1"/>
<accession>A0A6J5FDS1</accession>
<organism evidence="3 4">
    <name type="scientific">Paraburkholderia caffeinitolerans</name>
    <dbReference type="NCBI Taxonomy" id="1723730"/>
    <lineage>
        <taxon>Bacteria</taxon>
        <taxon>Pseudomonadati</taxon>
        <taxon>Pseudomonadota</taxon>
        <taxon>Betaproteobacteria</taxon>
        <taxon>Burkholderiales</taxon>
        <taxon>Burkholderiaceae</taxon>
        <taxon>Paraburkholderia</taxon>
    </lineage>
</organism>
<protein>
    <submittedName>
        <fullName evidence="3">Uncharacterized protein</fullName>
    </submittedName>
</protein>
<proteinExistence type="predicted"/>
<name>A0A6J5FDS1_9BURK</name>
<evidence type="ECO:0000313" key="3">
    <source>
        <dbReference type="EMBL" id="CAB3776173.1"/>
    </source>
</evidence>
<feature type="region of interest" description="Disordered" evidence="1">
    <location>
        <begin position="486"/>
        <end position="516"/>
    </location>
</feature>
<keyword evidence="2" id="KW-0812">Transmembrane</keyword>
<feature type="transmembrane region" description="Helical" evidence="2">
    <location>
        <begin position="428"/>
        <end position="455"/>
    </location>
</feature>
<feature type="transmembrane region" description="Helical" evidence="2">
    <location>
        <begin position="175"/>
        <end position="196"/>
    </location>
</feature>
<sequence>MQRVWGIEVGLSAYGALVFLYGLFALNTSYRWSLYAQVVFCVLPAAVAIVLPGGIGIMPANLFLVFFALRAFNLGGGRMLSESISIGKPGFWLFCTCVWGVVGAIVLPRVLAGSTLVFAVFDRSADPNTEGLLQPLRPASGNLSQSFYCLSDLVVFCCAYVFMKCKGAYDVLGKAVLALTALGVLAGLMDLGGHAAGIDVLSVVKTAQYAYNTNSELGGLLRIEGTFSEASAYAAFTLQLFAVCINLWLVGYRPKISGALAAATGVLLLISTSGSAYVGLSAYLLVLLASRPGRISAAAGARKAHMWLFMICAGVLAALYIMLFMPGVATALSNFVDATILSKADSASGVERSSFNTQAFTNFLDTYGIGVGLGSIRVSSFVMVVLASFGVPGTVFYVLFFIRTTLARIPPEYPGADRAVAYAARHGMYAALIVASISASVFDLGVSFYVLAAAAGGLTAHARRRAPVVARRSPVPVTDVQPEFAVERSQARDGQERRAFTRQSMPRRLPALPRGR</sequence>
<keyword evidence="2" id="KW-0472">Membrane</keyword>
<keyword evidence="2" id="KW-1133">Transmembrane helix</keyword>
<feature type="transmembrane region" description="Helical" evidence="2">
    <location>
        <begin position="259"/>
        <end position="286"/>
    </location>
</feature>
<dbReference type="EMBL" id="CADIKL010000001">
    <property type="protein sequence ID" value="CAB3776173.1"/>
    <property type="molecule type" value="Genomic_DNA"/>
</dbReference>
<dbReference type="RefSeq" id="WP_175194042.1">
    <property type="nucleotide sequence ID" value="NZ_CADIKL010000001.1"/>
</dbReference>
<feature type="compositionally biased region" description="Basic and acidic residues" evidence="1">
    <location>
        <begin position="486"/>
        <end position="499"/>
    </location>
</feature>
<feature type="transmembrane region" description="Helical" evidence="2">
    <location>
        <begin position="381"/>
        <end position="402"/>
    </location>
</feature>
<feature type="transmembrane region" description="Helical" evidence="2">
    <location>
        <begin position="12"/>
        <end position="30"/>
    </location>
</feature>
<keyword evidence="4" id="KW-1185">Reference proteome</keyword>
<dbReference type="Proteomes" id="UP000494119">
    <property type="component" value="Unassembled WGS sequence"/>
</dbReference>
<evidence type="ECO:0000313" key="4">
    <source>
        <dbReference type="Proteomes" id="UP000494119"/>
    </source>
</evidence>
<feature type="transmembrane region" description="Helical" evidence="2">
    <location>
        <begin position="230"/>
        <end position="252"/>
    </location>
</feature>
<gene>
    <name evidence="3" type="ORF">LMG28688_00180</name>
</gene>
<evidence type="ECO:0000256" key="1">
    <source>
        <dbReference type="SAM" id="MobiDB-lite"/>
    </source>
</evidence>
<reference evidence="3 4" key="1">
    <citation type="submission" date="2020-04" db="EMBL/GenBank/DDBJ databases">
        <authorList>
            <person name="De Canck E."/>
        </authorList>
    </citation>
    <scope>NUCLEOTIDE SEQUENCE [LARGE SCALE GENOMIC DNA]</scope>
    <source>
        <strain evidence="3 4">LMG 28688</strain>
    </source>
</reference>